<accession>A0A1S8CYT9</accession>
<evidence type="ECO:0000256" key="6">
    <source>
        <dbReference type="ARBA" id="ARBA00022666"/>
    </source>
</evidence>
<evidence type="ECO:0000259" key="12">
    <source>
        <dbReference type="PROSITE" id="PS51471"/>
    </source>
</evidence>
<dbReference type="InterPro" id="IPR026992">
    <property type="entry name" value="DIOX_N"/>
</dbReference>
<proteinExistence type="inferred from homology"/>
<dbReference type="Gene3D" id="2.60.120.330">
    <property type="entry name" value="B-lactam Antibiotic, Isopenicillin N Synthase, Chain"/>
    <property type="match status" value="1"/>
</dbReference>
<dbReference type="PRINTS" id="PR00682">
    <property type="entry name" value="IPNSYNTHASE"/>
</dbReference>
<dbReference type="SUPFAM" id="SSF51197">
    <property type="entry name" value="Clavaminate synthase-like"/>
    <property type="match status" value="1"/>
</dbReference>
<dbReference type="OrthoDB" id="21825at2"/>
<dbReference type="Pfam" id="PF14226">
    <property type="entry name" value="DIOX_N"/>
    <property type="match status" value="1"/>
</dbReference>
<keyword evidence="14" id="KW-1185">Reference proteome</keyword>
<evidence type="ECO:0000313" key="14">
    <source>
        <dbReference type="Proteomes" id="UP000192132"/>
    </source>
</evidence>
<comment type="caution">
    <text evidence="13">The sequence shown here is derived from an EMBL/GenBank/DDBJ whole genome shotgun (WGS) entry which is preliminary data.</text>
</comment>
<dbReference type="PROSITE" id="PS51471">
    <property type="entry name" value="FE2OG_OXY"/>
    <property type="match status" value="1"/>
</dbReference>
<gene>
    <name evidence="13" type="ORF">BKE30_03005</name>
</gene>
<dbReference type="STRING" id="1907941.BKE30_03005"/>
<dbReference type="RefSeq" id="WP_076877186.1">
    <property type="nucleotide sequence ID" value="NZ_MLCN01000007.1"/>
</dbReference>
<evidence type="ECO:0000256" key="3">
    <source>
        <dbReference type="ARBA" id="ARBA00012293"/>
    </source>
</evidence>
<dbReference type="GO" id="GO:0046872">
    <property type="term" value="F:metal ion binding"/>
    <property type="evidence" value="ECO:0007669"/>
    <property type="project" value="UniProtKB-KW"/>
</dbReference>
<dbReference type="PANTHER" id="PTHR47990">
    <property type="entry name" value="2-OXOGLUTARATE (2OG) AND FE(II)-DEPENDENT OXYGENASE SUPERFAMILY PROTEIN-RELATED"/>
    <property type="match status" value="1"/>
</dbReference>
<evidence type="ECO:0000256" key="5">
    <source>
        <dbReference type="ARBA" id="ARBA00019045"/>
    </source>
</evidence>
<evidence type="ECO:0000256" key="4">
    <source>
        <dbReference type="ARBA" id="ARBA00012531"/>
    </source>
</evidence>
<name>A0A1S8CYT9_9GAMM</name>
<evidence type="ECO:0000313" key="13">
    <source>
        <dbReference type="EMBL" id="ONG41816.1"/>
    </source>
</evidence>
<keyword evidence="11" id="KW-0479">Metal-binding</keyword>
<dbReference type="InterPro" id="IPR050231">
    <property type="entry name" value="Iron_ascorbate_oxido_reductase"/>
</dbReference>
<dbReference type="InterPro" id="IPR044861">
    <property type="entry name" value="IPNS-like_FE2OG_OXY"/>
</dbReference>
<comment type="cofactor">
    <cofactor evidence="1">
        <name>Fe(2+)</name>
        <dbReference type="ChEBI" id="CHEBI:29033"/>
    </cofactor>
</comment>
<comment type="catalytic activity">
    <reaction evidence="9">
        <text>2-oxoglutarate + O2 + 2 H(+) = ethene + 3 CO2 + H2O</text>
        <dbReference type="Rhea" id="RHEA:31523"/>
        <dbReference type="ChEBI" id="CHEBI:15377"/>
        <dbReference type="ChEBI" id="CHEBI:15378"/>
        <dbReference type="ChEBI" id="CHEBI:15379"/>
        <dbReference type="ChEBI" id="CHEBI:16526"/>
        <dbReference type="ChEBI" id="CHEBI:16810"/>
        <dbReference type="ChEBI" id="CHEBI:18153"/>
        <dbReference type="EC" id="1.13.12.19"/>
    </reaction>
</comment>
<comment type="catalytic activity">
    <reaction evidence="10">
        <text>L-arginine + 2-oxoglutarate + O2 = guanidine + L-glutamate 5-semialdehyde + succinate + CO2</text>
        <dbReference type="Rhea" id="RHEA:31535"/>
        <dbReference type="ChEBI" id="CHEBI:15379"/>
        <dbReference type="ChEBI" id="CHEBI:16526"/>
        <dbReference type="ChEBI" id="CHEBI:16810"/>
        <dbReference type="ChEBI" id="CHEBI:30031"/>
        <dbReference type="ChEBI" id="CHEBI:30087"/>
        <dbReference type="ChEBI" id="CHEBI:32682"/>
        <dbReference type="ChEBI" id="CHEBI:58066"/>
        <dbReference type="EC" id="1.14.20.7"/>
    </reaction>
</comment>
<evidence type="ECO:0000256" key="1">
    <source>
        <dbReference type="ARBA" id="ARBA00001954"/>
    </source>
</evidence>
<sequence length="350" mass="39125">MATFSEPVRNPVTTHTCFQHLPLVDISGLYAPDLPTRQATARALGQAAHEAGFLYITGHPLQPASFQSLVDITRAYFSQPLDRKMQDYIGQSSNHSGYVPMGEEQFASGSIDHKEAYDIGYDYLTEQGRRPMLGATQWPDFPGFKSTVQAYYREALQLGNTLFRGFALALGLDEDYFETITLNPPSQLRLIHYPFNLAASDKPGIGAHTDYECFTILFPTQDGLEVMNGAGDWIDAPVIEGALVVNIGDMMEILSNGYFMATSHRVRKVQQERYSFPLFCACDYDTLIQPIAGLKPHRADKLYQPLYCGDHLYAQTIQTFAYLKKRLAEGQIRLPQNAQALSSFGHLTQS</sequence>
<dbReference type="EC" id="1.14.20.7" evidence="3"/>
<comment type="similarity">
    <text evidence="11">Belongs to the iron/ascorbate-dependent oxidoreductase family.</text>
</comment>
<dbReference type="GO" id="GO:0009693">
    <property type="term" value="P:ethylene biosynthetic process"/>
    <property type="evidence" value="ECO:0007669"/>
    <property type="project" value="UniProtKB-KW"/>
</dbReference>
<keyword evidence="6" id="KW-0266">Ethylene biosynthesis</keyword>
<reference evidence="13 14" key="1">
    <citation type="submission" date="2016-10" db="EMBL/GenBank/DDBJ databases">
        <title>Draft Genome sequence of Alkanindiges sp. strain H1.</title>
        <authorList>
            <person name="Subhash Y."/>
            <person name="Lee S."/>
        </authorList>
    </citation>
    <scope>NUCLEOTIDE SEQUENCE [LARGE SCALE GENOMIC DNA]</scope>
    <source>
        <strain evidence="13 14">H1</strain>
    </source>
</reference>
<evidence type="ECO:0000256" key="7">
    <source>
        <dbReference type="ARBA" id="ARBA00031011"/>
    </source>
</evidence>
<keyword evidence="11" id="KW-0408">Iron</keyword>
<dbReference type="GO" id="GO:0102276">
    <property type="term" value="F:2-oxoglutarate oxygenase/decarboxylase (ethylene-forming) activity"/>
    <property type="evidence" value="ECO:0007669"/>
    <property type="project" value="UniProtKB-EC"/>
</dbReference>
<comment type="pathway">
    <text evidence="2">Alkene biosynthesis; ethylene biosynthesis via 2-oxoglutarate.</text>
</comment>
<evidence type="ECO:0000256" key="9">
    <source>
        <dbReference type="ARBA" id="ARBA00047725"/>
    </source>
</evidence>
<dbReference type="EC" id="1.13.12.19" evidence="4"/>
<dbReference type="AlphaFoldDB" id="A0A1S8CYT9"/>
<evidence type="ECO:0000256" key="10">
    <source>
        <dbReference type="ARBA" id="ARBA00049359"/>
    </source>
</evidence>
<dbReference type="EMBL" id="MLCN01000007">
    <property type="protein sequence ID" value="ONG41816.1"/>
    <property type="molecule type" value="Genomic_DNA"/>
</dbReference>
<protein>
    <recommendedName>
        <fullName evidence="5">2-oxoglutarate-dependent ethylene/succinate-forming enzyme</fullName>
        <ecNumber evidence="4">1.13.12.19</ecNumber>
        <ecNumber evidence="3">1.14.20.7</ecNumber>
    </recommendedName>
    <alternativeName>
        <fullName evidence="7">2-oxoglutarate dioxygenase (ethylene-forming)</fullName>
    </alternativeName>
    <alternativeName>
        <fullName evidence="8">2-oxoglutarate/L-arginine monooxygenase/decarboxylase (succinate-forming)</fullName>
    </alternativeName>
</protein>
<dbReference type="Proteomes" id="UP000192132">
    <property type="component" value="Unassembled WGS sequence"/>
</dbReference>
<evidence type="ECO:0000256" key="11">
    <source>
        <dbReference type="RuleBase" id="RU003682"/>
    </source>
</evidence>
<dbReference type="InterPro" id="IPR005123">
    <property type="entry name" value="Oxoglu/Fe-dep_dioxygenase_dom"/>
</dbReference>
<dbReference type="InterPro" id="IPR027443">
    <property type="entry name" value="IPNS-like_sf"/>
</dbReference>
<evidence type="ECO:0000256" key="8">
    <source>
        <dbReference type="ARBA" id="ARBA00031282"/>
    </source>
</evidence>
<dbReference type="Pfam" id="PF03171">
    <property type="entry name" value="2OG-FeII_Oxy"/>
    <property type="match status" value="1"/>
</dbReference>
<organism evidence="13 14">
    <name type="scientific">Alkanindiges hydrocarboniclasticus</name>
    <dbReference type="NCBI Taxonomy" id="1907941"/>
    <lineage>
        <taxon>Bacteria</taxon>
        <taxon>Pseudomonadati</taxon>
        <taxon>Pseudomonadota</taxon>
        <taxon>Gammaproteobacteria</taxon>
        <taxon>Moraxellales</taxon>
        <taxon>Moraxellaceae</taxon>
        <taxon>Alkanindiges</taxon>
    </lineage>
</organism>
<feature type="domain" description="Fe2OG dioxygenase" evidence="12">
    <location>
        <begin position="184"/>
        <end position="282"/>
    </location>
</feature>
<evidence type="ECO:0000256" key="2">
    <source>
        <dbReference type="ARBA" id="ARBA00004767"/>
    </source>
</evidence>
<keyword evidence="11" id="KW-0560">Oxidoreductase</keyword>